<sequence>MKIAVVTWTLGITAPEQVLAKAVALGLDAIQYSGDHRDACPVNLREQARQAGIAILAVDPINGGPRDPAQATPEDALAYYRKVVDFAAALGNVPVTLQGLSLWTRNCPDAASARARLLACCKTIDAYAQARGVPTLYEPCNHFELPLINTAAQCRALIREVGGDNLRMVLDSFHMNINEPDPLQTLRDHAGLTAIYHISDSGRGGIGSGHIDFQAQHQALMANGFTGDVSIELVLPQLLPGQSPVSEADMLALDTQVRDSARSWREYTCNA</sequence>
<gene>
    <name evidence="2" type="ORF">HF209_25575</name>
    <name evidence="3" type="ORF">HF257_30475</name>
</gene>
<evidence type="ECO:0000313" key="4">
    <source>
        <dbReference type="Proteomes" id="UP000520513"/>
    </source>
</evidence>
<keyword evidence="5" id="KW-1185">Reference proteome</keyword>
<evidence type="ECO:0000259" key="1">
    <source>
        <dbReference type="Pfam" id="PF01261"/>
    </source>
</evidence>
<dbReference type="Pfam" id="PF01261">
    <property type="entry name" value="AP_endonuc_2"/>
    <property type="match status" value="1"/>
</dbReference>
<dbReference type="Proteomes" id="UP000520513">
    <property type="component" value="Unassembled WGS sequence"/>
</dbReference>
<keyword evidence="3" id="KW-0413">Isomerase</keyword>
<dbReference type="PANTHER" id="PTHR12110">
    <property type="entry name" value="HYDROXYPYRUVATE ISOMERASE"/>
    <property type="match status" value="1"/>
</dbReference>
<dbReference type="AlphaFoldDB" id="A0A7X1ATB1"/>
<dbReference type="EMBL" id="JAAXCY010000016">
    <property type="protein sequence ID" value="MBC2410354.1"/>
    <property type="molecule type" value="Genomic_DNA"/>
</dbReference>
<evidence type="ECO:0000313" key="5">
    <source>
        <dbReference type="Proteomes" id="UP000534677"/>
    </source>
</evidence>
<protein>
    <submittedName>
        <fullName evidence="3">Sugar phosphate isomerase/epimerase</fullName>
    </submittedName>
</protein>
<dbReference type="Gene3D" id="3.20.20.150">
    <property type="entry name" value="Divalent-metal-dependent TIM barrel enzymes"/>
    <property type="match status" value="1"/>
</dbReference>
<dbReference type="InterPro" id="IPR013022">
    <property type="entry name" value="Xyl_isomerase-like_TIM-brl"/>
</dbReference>
<dbReference type="RefSeq" id="WP_185709868.1">
    <property type="nucleotide sequence ID" value="NZ_JAAXCY010000016.1"/>
</dbReference>
<dbReference type="PANTHER" id="PTHR12110:SF21">
    <property type="entry name" value="XYLOSE ISOMERASE-LIKE TIM BARREL DOMAIN-CONTAINING PROTEIN"/>
    <property type="match status" value="1"/>
</dbReference>
<comment type="caution">
    <text evidence="3">The sequence shown here is derived from an EMBL/GenBank/DDBJ whole genome shotgun (WGS) entry which is preliminary data.</text>
</comment>
<organism evidence="3 4">
    <name type="scientific">Pseudomonas cremoris</name>
    <dbReference type="NCBI Taxonomy" id="2724178"/>
    <lineage>
        <taxon>Bacteria</taxon>
        <taxon>Pseudomonadati</taxon>
        <taxon>Pseudomonadota</taxon>
        <taxon>Gammaproteobacteria</taxon>
        <taxon>Pseudomonadales</taxon>
        <taxon>Pseudomonadaceae</taxon>
        <taxon>Pseudomonas</taxon>
    </lineage>
</organism>
<name>A0A7X1ATB1_9PSED</name>
<accession>A0A7X1ATB1</accession>
<feature type="domain" description="Xylose isomerase-like TIM barrel" evidence="1">
    <location>
        <begin position="19"/>
        <end position="237"/>
    </location>
</feature>
<reference evidence="4 5" key="1">
    <citation type="submission" date="2020-04" db="EMBL/GenBank/DDBJ databases">
        <title>Pseudomonas crami sp. nov., a novel proteolytic bacterial species isolated from cream.</title>
        <authorList>
            <person name="Hofmann K."/>
            <person name="Woller A."/>
            <person name="Huptas C."/>
            <person name="Wenning M."/>
            <person name="Scherer S."/>
            <person name="Doll E.V."/>
        </authorList>
    </citation>
    <scope>NUCLEOTIDE SEQUENCE [LARGE SCALE GENOMIC DNA]</scope>
    <source>
        <strain evidence="2 5">WS 5096</strain>
        <strain evidence="3 4">WS 5106</strain>
    </source>
</reference>
<dbReference type="SUPFAM" id="SSF51658">
    <property type="entry name" value="Xylose isomerase-like"/>
    <property type="match status" value="1"/>
</dbReference>
<dbReference type="InterPro" id="IPR036237">
    <property type="entry name" value="Xyl_isomerase-like_sf"/>
</dbReference>
<dbReference type="EMBL" id="JAAXCZ010000016">
    <property type="protein sequence ID" value="MBC2384315.1"/>
    <property type="molecule type" value="Genomic_DNA"/>
</dbReference>
<dbReference type="GO" id="GO:0016853">
    <property type="term" value="F:isomerase activity"/>
    <property type="evidence" value="ECO:0007669"/>
    <property type="project" value="UniProtKB-KW"/>
</dbReference>
<proteinExistence type="predicted"/>
<dbReference type="InterPro" id="IPR050312">
    <property type="entry name" value="IolE/XylAMocC-like"/>
</dbReference>
<evidence type="ECO:0000313" key="2">
    <source>
        <dbReference type="EMBL" id="MBC2384315.1"/>
    </source>
</evidence>
<dbReference type="Proteomes" id="UP000534677">
    <property type="component" value="Unassembled WGS sequence"/>
</dbReference>
<evidence type="ECO:0000313" key="3">
    <source>
        <dbReference type="EMBL" id="MBC2410354.1"/>
    </source>
</evidence>